<evidence type="ECO:0000313" key="1">
    <source>
        <dbReference type="EMBL" id="TGY65846.1"/>
    </source>
</evidence>
<dbReference type="EMBL" id="SRYG01000012">
    <property type="protein sequence ID" value="TGY65846.1"/>
    <property type="molecule type" value="Genomic_DNA"/>
</dbReference>
<proteinExistence type="predicted"/>
<organism evidence="1 2">
    <name type="scientific">Dubosiella muris</name>
    <dbReference type="NCBI Taxonomy" id="3038133"/>
    <lineage>
        <taxon>Bacteria</taxon>
        <taxon>Bacillati</taxon>
        <taxon>Bacillota</taxon>
        <taxon>Erysipelotrichia</taxon>
        <taxon>Erysipelotrichales</taxon>
        <taxon>Erysipelotrichaceae</taxon>
        <taxon>Dubosiella</taxon>
    </lineage>
</organism>
<dbReference type="Proteomes" id="UP000308836">
    <property type="component" value="Unassembled WGS sequence"/>
</dbReference>
<protein>
    <submittedName>
        <fullName evidence="1">DUF1835 domain-containing protein</fullName>
    </submittedName>
</protein>
<evidence type="ECO:0000313" key="2">
    <source>
        <dbReference type="Proteomes" id="UP000308836"/>
    </source>
</evidence>
<sequence length="264" mass="30549">MIHVFFSEAGAGIMKLHQEAGKIAAEDEIVALAFMLDQGDIRLPYDSQYRLDLIYKMYTQNGQIKNLDHLWESIYSYVKNVDRLIEAAKNGEEICVYSENSPGDVSGFIFVCSLLDPYDISLQYVELPQIVHNPDYTTLFPSLENILYEYLDYVLSLKIEIPYFDVNYYSMIWESLKNENSSLRAVVNGQLMSVREDIYDIVILNRFETPKYESQGIGEILGIYQQKLSDYLLADRIQTLIDEDALTILEDCELPYHRVLIKTN</sequence>
<reference evidence="1" key="1">
    <citation type="submission" date="2019-04" db="EMBL/GenBank/DDBJ databases">
        <title>Microbes associate with the intestines of laboratory mice.</title>
        <authorList>
            <person name="Navarre W."/>
            <person name="Wong E."/>
            <person name="Huang K."/>
            <person name="Tropini C."/>
            <person name="Ng K."/>
            <person name="Yu B."/>
        </authorList>
    </citation>
    <scope>NUCLEOTIDE SEQUENCE</scope>
    <source>
        <strain evidence="1">NM09_H32</strain>
    </source>
</reference>
<name>A0AC61R7J1_9FIRM</name>
<keyword evidence="2" id="KW-1185">Reference proteome</keyword>
<gene>
    <name evidence="1" type="ORF">E5336_06740</name>
</gene>
<comment type="caution">
    <text evidence="1">The sequence shown here is derived from an EMBL/GenBank/DDBJ whole genome shotgun (WGS) entry which is preliminary data.</text>
</comment>
<accession>A0AC61R7J1</accession>